<accession>A0AAU2A9Y7</accession>
<reference evidence="2" key="1">
    <citation type="submission" date="2022-10" db="EMBL/GenBank/DDBJ databases">
        <title>The complete genomes of actinobacterial strains from the NBC collection.</title>
        <authorList>
            <person name="Joergensen T.S."/>
            <person name="Alvarez Arevalo M."/>
            <person name="Sterndorff E.B."/>
            <person name="Faurdal D."/>
            <person name="Vuksanovic O."/>
            <person name="Mourched A.-S."/>
            <person name="Charusanti P."/>
            <person name="Shaw S."/>
            <person name="Blin K."/>
            <person name="Weber T."/>
        </authorList>
    </citation>
    <scope>NUCLEOTIDE SEQUENCE</scope>
    <source>
        <strain evidence="2">NBC_00093</strain>
    </source>
</reference>
<dbReference type="EMBL" id="CP108222">
    <property type="protein sequence ID" value="WTT20817.1"/>
    <property type="molecule type" value="Genomic_DNA"/>
</dbReference>
<name>A0AAU2A9Y7_9ACTN</name>
<dbReference type="AlphaFoldDB" id="A0AAU2A9Y7"/>
<evidence type="ECO:0000256" key="1">
    <source>
        <dbReference type="SAM" id="MobiDB-lite"/>
    </source>
</evidence>
<feature type="region of interest" description="Disordered" evidence="1">
    <location>
        <begin position="1"/>
        <end position="40"/>
    </location>
</feature>
<organism evidence="2">
    <name type="scientific">Streptomyces sp. NBC_00093</name>
    <dbReference type="NCBI Taxonomy" id="2975649"/>
    <lineage>
        <taxon>Bacteria</taxon>
        <taxon>Bacillati</taxon>
        <taxon>Actinomycetota</taxon>
        <taxon>Actinomycetes</taxon>
        <taxon>Kitasatosporales</taxon>
        <taxon>Streptomycetaceae</taxon>
        <taxon>Streptomyces</taxon>
    </lineage>
</organism>
<proteinExistence type="predicted"/>
<protein>
    <submittedName>
        <fullName evidence="2">Uncharacterized protein</fullName>
    </submittedName>
</protein>
<evidence type="ECO:0000313" key="2">
    <source>
        <dbReference type="EMBL" id="WTT20817.1"/>
    </source>
</evidence>
<sequence length="241" mass="27310">MACHAGDRGYEKSHGESHGKGREHQDPPGNDHENDHEEDGQRYVSLAGLRARGWTGGMVHRLLGAPDRLSVNPRLRAAPQVRLYRAERVETAELSDDFQRVSESSARRSEAVRNAVRRRRLEILERIRTEPIEVPRLEPGKLALRAVEHRARREAAAGGTIELTDDDSAHGTGRASLAPWKVDYLRHRMSHYRQLLDGMPGGERDSGRAEAEELLRRRIYAAIAEAYPPLEQECERQTHDQ</sequence>
<gene>
    <name evidence="2" type="ORF">OHA22_37455</name>
</gene>